<name>A0A139AM70_GONPJ</name>
<keyword evidence="7" id="KW-0812">Transmembrane</keyword>
<evidence type="ECO:0000256" key="10">
    <source>
        <dbReference type="ARBA" id="ARBA00023136"/>
    </source>
</evidence>
<comment type="function">
    <text evidence="11">Participates in the formation of the lipid-linked precursor oligosaccharide for N-glycosylation. Involved in assembling the dolichol-pyrophosphate-GlcNAc(2)-Man(5) intermediate on the cytoplasmic surface of the ER.</text>
</comment>
<evidence type="ECO:0000313" key="13">
    <source>
        <dbReference type="Proteomes" id="UP000070544"/>
    </source>
</evidence>
<dbReference type="OrthoDB" id="614844at2759"/>
<evidence type="ECO:0000256" key="5">
    <source>
        <dbReference type="ARBA" id="ARBA00022676"/>
    </source>
</evidence>
<evidence type="ECO:0000256" key="2">
    <source>
        <dbReference type="ARBA" id="ARBA00004922"/>
    </source>
</evidence>
<accession>A0A139AM70</accession>
<evidence type="ECO:0000256" key="9">
    <source>
        <dbReference type="ARBA" id="ARBA00022989"/>
    </source>
</evidence>
<protein>
    <recommendedName>
        <fullName evidence="4">Chitobiosyldiphosphodolichol beta-mannosyltransferase</fullName>
        <ecNumber evidence="3">2.4.1.142</ecNumber>
    </recommendedName>
</protein>
<comment type="pathway">
    <text evidence="2">Protein modification; protein glycosylation.</text>
</comment>
<evidence type="ECO:0000256" key="6">
    <source>
        <dbReference type="ARBA" id="ARBA00022679"/>
    </source>
</evidence>
<dbReference type="InterPro" id="IPR026051">
    <property type="entry name" value="ALG1-like"/>
</dbReference>
<keyword evidence="13" id="KW-1185">Reference proteome</keyword>
<dbReference type="SUPFAM" id="SSF53756">
    <property type="entry name" value="UDP-Glycosyltransferase/glycogen phosphorylase"/>
    <property type="match status" value="1"/>
</dbReference>
<keyword evidence="5" id="KW-0328">Glycosyltransferase</keyword>
<evidence type="ECO:0000256" key="3">
    <source>
        <dbReference type="ARBA" id="ARBA00012611"/>
    </source>
</evidence>
<dbReference type="PANTHER" id="PTHR13036:SF0">
    <property type="entry name" value="CHITOBIOSYLDIPHOSPHODOLICHOL BETA-MANNOSYLTRANSFERASE"/>
    <property type="match status" value="1"/>
</dbReference>
<evidence type="ECO:0000256" key="4">
    <source>
        <dbReference type="ARBA" id="ARBA00015841"/>
    </source>
</evidence>
<keyword evidence="8" id="KW-0256">Endoplasmic reticulum</keyword>
<dbReference type="OMA" id="CWLCARI"/>
<gene>
    <name evidence="12" type="ORF">M427DRAFT_54489</name>
</gene>
<dbReference type="Proteomes" id="UP000070544">
    <property type="component" value="Unassembled WGS sequence"/>
</dbReference>
<dbReference type="GO" id="GO:0004578">
    <property type="term" value="F:chitobiosyldiphosphodolichol beta-mannosyltransferase activity"/>
    <property type="evidence" value="ECO:0007669"/>
    <property type="project" value="UniProtKB-EC"/>
</dbReference>
<evidence type="ECO:0000313" key="12">
    <source>
        <dbReference type="EMBL" id="KXS17555.1"/>
    </source>
</evidence>
<dbReference type="EMBL" id="KQ965746">
    <property type="protein sequence ID" value="KXS17555.1"/>
    <property type="molecule type" value="Genomic_DNA"/>
</dbReference>
<evidence type="ECO:0000256" key="1">
    <source>
        <dbReference type="ARBA" id="ARBA00004389"/>
    </source>
</evidence>
<keyword evidence="6 12" id="KW-0808">Transferase</keyword>
<dbReference type="STRING" id="1344416.A0A139AM70"/>
<dbReference type="EC" id="2.4.1.142" evidence="3"/>
<evidence type="ECO:0000256" key="7">
    <source>
        <dbReference type="ARBA" id="ARBA00022692"/>
    </source>
</evidence>
<dbReference type="Gene3D" id="3.40.50.2000">
    <property type="entry name" value="Glycogen Phosphorylase B"/>
    <property type="match status" value="1"/>
</dbReference>
<comment type="subcellular location">
    <subcellularLocation>
        <location evidence="1">Endoplasmic reticulum membrane</location>
        <topology evidence="1">Single-pass membrane protein</topology>
    </subcellularLocation>
</comment>
<reference evidence="12 13" key="1">
    <citation type="journal article" date="2015" name="Genome Biol. Evol.">
        <title>Phylogenomic analyses indicate that early fungi evolved digesting cell walls of algal ancestors of land plants.</title>
        <authorList>
            <person name="Chang Y."/>
            <person name="Wang S."/>
            <person name="Sekimoto S."/>
            <person name="Aerts A.L."/>
            <person name="Choi C."/>
            <person name="Clum A."/>
            <person name="LaButti K.M."/>
            <person name="Lindquist E.A."/>
            <person name="Yee Ngan C."/>
            <person name="Ohm R.A."/>
            <person name="Salamov A.A."/>
            <person name="Grigoriev I.V."/>
            <person name="Spatafora J.W."/>
            <person name="Berbee M.L."/>
        </authorList>
    </citation>
    <scope>NUCLEOTIDE SEQUENCE [LARGE SCALE GENOMIC DNA]</scope>
    <source>
        <strain evidence="12 13">JEL478</strain>
    </source>
</reference>
<sequence length="452" mass="49232">MYTIIVLLVLALPVVIFFSRIAAERSRIVRARLNETKGKNGGNRPRRKFASVVVLGDIGRSPRIMYHAVSLVEMGLGVNLIGYSGTNPLSSVLDSPNMKLFYLPVPKKLNAPKSSGGGLHRVVSQMFYIAAGVIRVIAQVATALKILLLDVPSSDFILIQNPPAIPTFLIVHVVAFLHNSRLVVDWHNLGYSVLALSLSASQPSRADGRGRKSLSSVIVAGAKAYEALLGTWGVHAHFTVTRAMKIKLINDWGVRAPIHVLYDKPPEDFHRLPRDESREFLGSFDPGPPLNLFGTSLSPTAPLGSSHRPVLVVSSCSYTEDDDLSILLRALALYSQTASSTMPDLFVVITGKGPLKARWEARIKVGRWEDEDIPLPLLTEGDVVSVMEPAPNAYDKVRLHTAFLSQEDYPRLLGCADVGVCLHASTSGLDLPMKVVDLFGCGTPVCALAYEW</sequence>
<keyword evidence="10" id="KW-0472">Membrane</keyword>
<organism evidence="12 13">
    <name type="scientific">Gonapodya prolifera (strain JEL478)</name>
    <name type="common">Monoblepharis prolifera</name>
    <dbReference type="NCBI Taxonomy" id="1344416"/>
    <lineage>
        <taxon>Eukaryota</taxon>
        <taxon>Fungi</taxon>
        <taxon>Fungi incertae sedis</taxon>
        <taxon>Chytridiomycota</taxon>
        <taxon>Chytridiomycota incertae sedis</taxon>
        <taxon>Monoblepharidomycetes</taxon>
        <taxon>Monoblepharidales</taxon>
        <taxon>Gonapodyaceae</taxon>
        <taxon>Gonapodya</taxon>
    </lineage>
</organism>
<dbReference type="AlphaFoldDB" id="A0A139AM70"/>
<dbReference type="GO" id="GO:0005789">
    <property type="term" value="C:endoplasmic reticulum membrane"/>
    <property type="evidence" value="ECO:0007669"/>
    <property type="project" value="UniProtKB-SubCell"/>
</dbReference>
<evidence type="ECO:0000256" key="8">
    <source>
        <dbReference type="ARBA" id="ARBA00022824"/>
    </source>
</evidence>
<proteinExistence type="predicted"/>
<keyword evidence="9" id="KW-1133">Transmembrane helix</keyword>
<evidence type="ECO:0000256" key="11">
    <source>
        <dbReference type="ARBA" id="ARBA00024899"/>
    </source>
</evidence>
<dbReference type="PANTHER" id="PTHR13036">
    <property type="entry name" value="BETA1,4 MANNOSYLTRANSFERASE"/>
    <property type="match status" value="1"/>
</dbReference>